<dbReference type="InParanoid" id="A0A5N4B4Y9"/>
<dbReference type="Pfam" id="PF15991">
    <property type="entry name" value="G_path_suppress"/>
    <property type="match status" value="1"/>
</dbReference>
<protein>
    <recommendedName>
        <fullName evidence="5">G protein pathway suppressor 2</fullName>
    </recommendedName>
</protein>
<reference evidence="3" key="2">
    <citation type="submission" date="2019-08" db="EMBL/GenBank/DDBJ databases">
        <authorList>
            <consortium name="Photinus pyralis genome working group"/>
            <person name="Fallon T.R."/>
            <person name="Sander Lower S.E."/>
            <person name="Weng J.-K."/>
        </authorList>
    </citation>
    <scope>NUCLEOTIDE SEQUENCE</scope>
    <source>
        <strain evidence="3">1611_PpyrPB1</strain>
        <tissue evidence="3">Whole body</tissue>
    </source>
</reference>
<evidence type="ECO:0000256" key="1">
    <source>
        <dbReference type="SAM" id="MobiDB-lite"/>
    </source>
</evidence>
<dbReference type="EMBL" id="VVIM01000001">
    <property type="protein sequence ID" value="KAB0803125.1"/>
    <property type="molecule type" value="Genomic_DNA"/>
</dbReference>
<dbReference type="EMBL" id="VVIM01000001">
    <property type="protein sequence ID" value="KAB0804681.1"/>
    <property type="molecule type" value="Genomic_DNA"/>
</dbReference>
<feature type="compositionally biased region" description="Basic and acidic residues" evidence="1">
    <location>
        <begin position="86"/>
        <end position="98"/>
    </location>
</feature>
<gene>
    <name evidence="2" type="ORF">PPYR_00095</name>
    <name evidence="3" type="ORF">PPYR_01651</name>
</gene>
<feature type="compositionally biased region" description="Polar residues" evidence="1">
    <location>
        <begin position="326"/>
        <end position="344"/>
    </location>
</feature>
<dbReference type="PANTHER" id="PTHR22654:SF2">
    <property type="entry name" value="G PROTEIN PATHWAY SUPPRESSOR 2"/>
    <property type="match status" value="1"/>
</dbReference>
<name>A0A5N4B4Y9_PHOPY</name>
<feature type="region of interest" description="Disordered" evidence="1">
    <location>
        <begin position="185"/>
        <end position="239"/>
    </location>
</feature>
<reference evidence="3 4" key="1">
    <citation type="journal article" date="2018" name="Elife">
        <title>Firefly genomes illuminate parallel origins of bioluminescence in beetles.</title>
        <authorList>
            <person name="Fallon T.R."/>
            <person name="Lower S.E."/>
            <person name="Chang C.H."/>
            <person name="Bessho-Uehara M."/>
            <person name="Martin G.J."/>
            <person name="Bewick A.J."/>
            <person name="Behringer M."/>
            <person name="Debat H.J."/>
            <person name="Wong I."/>
            <person name="Day J.C."/>
            <person name="Suvorov A."/>
            <person name="Silva C.J."/>
            <person name="Stanger-Hall K.F."/>
            <person name="Hall D.W."/>
            <person name="Schmitz R.J."/>
            <person name="Nelson D.R."/>
            <person name="Lewis S.M."/>
            <person name="Shigenobu S."/>
            <person name="Bybee S.M."/>
            <person name="Larracuente A.M."/>
            <person name="Oba Y."/>
            <person name="Weng J.K."/>
        </authorList>
    </citation>
    <scope>NUCLEOTIDE SEQUENCE [LARGE SCALE GENOMIC DNA]</scope>
    <source>
        <strain evidence="3">1611_PpyrPB1</strain>
        <tissue evidence="3">Whole body</tissue>
    </source>
</reference>
<proteinExistence type="predicted"/>
<organism evidence="3 4">
    <name type="scientific">Photinus pyralis</name>
    <name type="common">Common eastern firefly</name>
    <name type="synonym">Lampyris pyralis</name>
    <dbReference type="NCBI Taxonomy" id="7054"/>
    <lineage>
        <taxon>Eukaryota</taxon>
        <taxon>Metazoa</taxon>
        <taxon>Ecdysozoa</taxon>
        <taxon>Arthropoda</taxon>
        <taxon>Hexapoda</taxon>
        <taxon>Insecta</taxon>
        <taxon>Pterygota</taxon>
        <taxon>Neoptera</taxon>
        <taxon>Endopterygota</taxon>
        <taxon>Coleoptera</taxon>
        <taxon>Polyphaga</taxon>
        <taxon>Elateriformia</taxon>
        <taxon>Elateroidea</taxon>
        <taxon>Lampyridae</taxon>
        <taxon>Lampyrinae</taxon>
        <taxon>Photinus</taxon>
    </lineage>
</organism>
<dbReference type="PANTHER" id="PTHR22654">
    <property type="entry name" value="G PROTEIN PATHWAY SUPPRESSOR 2"/>
    <property type="match status" value="1"/>
</dbReference>
<evidence type="ECO:0000313" key="3">
    <source>
        <dbReference type="EMBL" id="KAB0804681.1"/>
    </source>
</evidence>
<dbReference type="GO" id="GO:0006357">
    <property type="term" value="P:regulation of transcription by RNA polymerase II"/>
    <property type="evidence" value="ECO:0007669"/>
    <property type="project" value="TreeGrafter"/>
</dbReference>
<evidence type="ECO:0000313" key="2">
    <source>
        <dbReference type="EMBL" id="KAB0803125.1"/>
    </source>
</evidence>
<dbReference type="GO" id="GO:0003712">
    <property type="term" value="F:transcription coregulator activity"/>
    <property type="evidence" value="ECO:0007669"/>
    <property type="project" value="TreeGrafter"/>
</dbReference>
<dbReference type="GO" id="GO:0005667">
    <property type="term" value="C:transcription regulator complex"/>
    <property type="evidence" value="ECO:0007669"/>
    <property type="project" value="TreeGrafter"/>
</dbReference>
<feature type="compositionally biased region" description="Polar residues" evidence="1">
    <location>
        <begin position="219"/>
        <end position="239"/>
    </location>
</feature>
<keyword evidence="4" id="KW-1185">Reference proteome</keyword>
<accession>A0A5N4B4Y9</accession>
<dbReference type="OrthoDB" id="10038194at2759"/>
<feature type="region of interest" description="Disordered" evidence="1">
    <location>
        <begin position="326"/>
        <end position="359"/>
    </location>
</feature>
<sequence>MAYRFTETEYSCQLATANLNLFIYIKIANQETFSNVVRQPIQQTKMPAAVTEKPDRSEQMWKALKAHIQRERARKKQEREAEVEEERLRKEREAREQQDVMTLGETREQIQQLEGKLQQLKEEKHQLFLQLKKVLNEDDNRRRQLVKESNDMLTIQAIPSTGLVHQQLFIPQTVPRVAAVPQQSFKAVNKRPRSPSPQPPPAPPTTIYHQAYAYKPPTVASTPYQGSPQKTPQYASQPGTYYPPQELSIYYPQGPIPSREPTRAVYENTRPQTYHIEQKPLESYTLRPPSSHAHVIHATPMSLNPTQAPTKPPTIAAAYPVRMQTQYQQTPAPASALYTTQSRPLYQPPSGPMNYPPRE</sequence>
<dbReference type="AlphaFoldDB" id="A0A5N4B4Y9"/>
<feature type="region of interest" description="Disordered" evidence="1">
    <location>
        <begin position="72"/>
        <end position="99"/>
    </location>
</feature>
<dbReference type="Proteomes" id="UP000327044">
    <property type="component" value="Unassembled WGS sequence"/>
</dbReference>
<comment type="caution">
    <text evidence="3">The sequence shown here is derived from an EMBL/GenBank/DDBJ whole genome shotgun (WGS) entry which is preliminary data.</text>
</comment>
<dbReference type="FunCoup" id="A0A5N4B4Y9">
    <property type="interactions" value="30"/>
</dbReference>
<dbReference type="InterPro" id="IPR026094">
    <property type="entry name" value="GPS2"/>
</dbReference>
<feature type="compositionally biased region" description="Pro residues" evidence="1">
    <location>
        <begin position="194"/>
        <end position="204"/>
    </location>
</feature>
<feature type="compositionally biased region" description="Pro residues" evidence="1">
    <location>
        <begin position="346"/>
        <end position="359"/>
    </location>
</feature>
<evidence type="ECO:0008006" key="5">
    <source>
        <dbReference type="Google" id="ProtNLM"/>
    </source>
</evidence>
<evidence type="ECO:0000313" key="4">
    <source>
        <dbReference type="Proteomes" id="UP000327044"/>
    </source>
</evidence>